<comment type="caution">
    <text evidence="1">The sequence shown here is derived from an EMBL/GenBank/DDBJ whole genome shotgun (WGS) entry which is preliminary data.</text>
</comment>
<keyword evidence="2" id="KW-1185">Reference proteome</keyword>
<gene>
    <name evidence="1" type="ORF">H9631_03605</name>
</gene>
<evidence type="ECO:0000313" key="2">
    <source>
        <dbReference type="Proteomes" id="UP000648182"/>
    </source>
</evidence>
<dbReference type="SUPFAM" id="SSF110296">
    <property type="entry name" value="Oligoxyloglucan reducing end-specific cellobiohydrolase"/>
    <property type="match status" value="1"/>
</dbReference>
<proteinExistence type="predicted"/>
<dbReference type="EMBL" id="JACSPV010000004">
    <property type="protein sequence ID" value="MBD8004155.1"/>
    <property type="molecule type" value="Genomic_DNA"/>
</dbReference>
<reference evidence="1 2" key="1">
    <citation type="submission" date="2020-08" db="EMBL/GenBank/DDBJ databases">
        <title>A Genomic Blueprint of the Chicken Gut Microbiome.</title>
        <authorList>
            <person name="Gilroy R."/>
            <person name="Ravi A."/>
            <person name="Getino M."/>
            <person name="Pursley I."/>
            <person name="Horton D.L."/>
            <person name="Alikhan N.-F."/>
            <person name="Baker D."/>
            <person name="Gharbi K."/>
            <person name="Hall N."/>
            <person name="Watson M."/>
            <person name="Adriaenssens E.M."/>
            <person name="Foster-Nyarko E."/>
            <person name="Jarju S."/>
            <person name="Secka A."/>
            <person name="Antonio M."/>
            <person name="Oren A."/>
            <person name="Chaudhuri R."/>
            <person name="La Ragione R.M."/>
            <person name="Hildebrand F."/>
            <person name="Pallen M.J."/>
        </authorList>
    </citation>
    <scope>NUCLEOTIDE SEQUENCE [LARGE SCALE GENOMIC DNA]</scope>
    <source>
        <strain evidence="1 2">Sa1BUA2</strain>
    </source>
</reference>
<dbReference type="Gene3D" id="2.130.10.10">
    <property type="entry name" value="YVTN repeat-like/Quinoprotein amine dehydrogenase"/>
    <property type="match status" value="1"/>
</dbReference>
<dbReference type="RefSeq" id="WP_191810032.1">
    <property type="nucleotide sequence ID" value="NZ_JACSPV010000004.1"/>
</dbReference>
<accession>A0ABR8VHD6</accession>
<name>A0ABR8VHD6_9BACI</name>
<evidence type="ECO:0000313" key="1">
    <source>
        <dbReference type="EMBL" id="MBD8004155.1"/>
    </source>
</evidence>
<sequence>MKNIVLSIATLIIVGLIAGLFFYQMPSKHAEVQEPNDQAAPATQPLYANETIDYSLQNDEVSITFDKGKNWLPIPIEKEVLFNGEYTGSKEELIENSYILTKKRVAFLYYENDTIKMLSSTDQGESWQKTVISEHYPPIRFRKIAFINKHFGYVIISGDRTMSQEMSSVFLTHDGGKSWNETNNTNVTRLVADGGFTNEQTGFLSFGILNPEHPDLHVTKDGGANWSKTEIRIPKKYNKIFVIAEAPFKDGNDLAMLINQGSNGDYLGGKVKGKFLSKDEGKTWEFDREVQLDE</sequence>
<organism evidence="1 2">
    <name type="scientific">Bacillus norwichensis</name>
    <dbReference type="NCBI Taxonomy" id="2762217"/>
    <lineage>
        <taxon>Bacteria</taxon>
        <taxon>Bacillati</taxon>
        <taxon>Bacillota</taxon>
        <taxon>Bacilli</taxon>
        <taxon>Bacillales</taxon>
        <taxon>Bacillaceae</taxon>
        <taxon>Bacillus</taxon>
    </lineage>
</organism>
<protein>
    <submittedName>
        <fullName evidence="1">Oxidoreductase</fullName>
    </submittedName>
</protein>
<dbReference type="InterPro" id="IPR015943">
    <property type="entry name" value="WD40/YVTN_repeat-like_dom_sf"/>
</dbReference>
<dbReference type="Proteomes" id="UP000648182">
    <property type="component" value="Unassembled WGS sequence"/>
</dbReference>